<dbReference type="CDD" id="cd00481">
    <property type="entry name" value="Ribosomal_L19e"/>
    <property type="match status" value="1"/>
</dbReference>
<dbReference type="Pfam" id="PF01280">
    <property type="entry name" value="Ribosomal_L19e"/>
    <property type="match status" value="1"/>
</dbReference>
<dbReference type="InterPro" id="IPR035970">
    <property type="entry name" value="60S_ribosomal_eL19_sf"/>
</dbReference>
<organism evidence="8 9">
    <name type="scientific">Methanosphaerula palustris (strain ATCC BAA-1556 / DSM 19958 / E1-9c)</name>
    <dbReference type="NCBI Taxonomy" id="521011"/>
    <lineage>
        <taxon>Archaea</taxon>
        <taxon>Methanobacteriati</taxon>
        <taxon>Methanobacteriota</taxon>
        <taxon>Stenosarchaea group</taxon>
        <taxon>Methanomicrobia</taxon>
        <taxon>Methanomicrobiales</taxon>
        <taxon>Methanoregulaceae</taxon>
        <taxon>Methanosphaerula</taxon>
    </lineage>
</organism>
<dbReference type="HAMAP" id="MF_01475">
    <property type="entry name" value="Ribosomal_eL19"/>
    <property type="match status" value="1"/>
</dbReference>
<dbReference type="eggNOG" id="arCOG04089">
    <property type="taxonomic scope" value="Archaea"/>
</dbReference>
<feature type="domain" description="Large ribosomal subunit protein eL19" evidence="7">
    <location>
        <begin position="3"/>
        <end position="146"/>
    </location>
</feature>
<comment type="subunit">
    <text evidence="2 5">Part of the 50S ribosomal subunit.</text>
</comment>
<gene>
    <name evidence="5" type="primary">rpl19e</name>
    <name evidence="8" type="ordered locus">Mpal_0460</name>
</gene>
<dbReference type="InterPro" id="IPR015974">
    <property type="entry name" value="Ribosomal_eL19_dom3"/>
</dbReference>
<evidence type="ECO:0000256" key="6">
    <source>
        <dbReference type="RuleBase" id="RU000574"/>
    </source>
</evidence>
<dbReference type="Gene3D" id="1.10.1650.10">
    <property type="match status" value="1"/>
</dbReference>
<dbReference type="InterPro" id="IPR057259">
    <property type="entry name" value="Ribosomal_L19e"/>
</dbReference>
<dbReference type="Pfam" id="PF25476">
    <property type="entry name" value="Ribosomal_L19e_C"/>
    <property type="match status" value="1"/>
</dbReference>
<sequence length="150" mass="17048">MSDLSNQRRIAAAVLKCGLHRVWFDPEQLTEIANAISREDMRKLVEEGAVKAHAIKGVSRGRARAKAEKRSYGHCKGYGRRRGAKGARMPSKRAWIQKIRAIRKALVDLREVGVVDRHLYRILYRKSAGGQFRNVAHMKAQMEILAGRMK</sequence>
<comment type="function">
    <text evidence="5">Binds to the 23S rRNA.</text>
</comment>
<keyword evidence="9" id="KW-1185">Reference proteome</keyword>
<evidence type="ECO:0000256" key="3">
    <source>
        <dbReference type="ARBA" id="ARBA00022980"/>
    </source>
</evidence>
<dbReference type="RefSeq" id="WP_012617153.1">
    <property type="nucleotide sequence ID" value="NC_011832.1"/>
</dbReference>
<evidence type="ECO:0000313" key="9">
    <source>
        <dbReference type="Proteomes" id="UP000002457"/>
    </source>
</evidence>
<dbReference type="InterPro" id="IPR057260">
    <property type="entry name" value="Ribosomal_L19e_C"/>
</dbReference>
<dbReference type="SUPFAM" id="SSF48140">
    <property type="entry name" value="Ribosomal protein L19 (L19e)"/>
    <property type="match status" value="1"/>
</dbReference>
<dbReference type="EMBL" id="CP001338">
    <property type="protein sequence ID" value="ACL15834.1"/>
    <property type="molecule type" value="Genomic_DNA"/>
</dbReference>
<reference evidence="8 9" key="1">
    <citation type="journal article" date="2015" name="Genome Announc.">
        <title>Complete Genome Sequence of Methanosphaerula palustris E1-9CT, a Hydrogenotrophic Methanogen Isolated from a Minerotrophic Fen Peatland.</title>
        <authorList>
            <person name="Cadillo-Quiroz H."/>
            <person name="Browne P."/>
            <person name="Kyrpides N."/>
            <person name="Woyke T."/>
            <person name="Goodwin L."/>
            <person name="Detter C."/>
            <person name="Yavitt J.B."/>
            <person name="Zinder S.H."/>
        </authorList>
    </citation>
    <scope>NUCLEOTIDE SEQUENCE [LARGE SCALE GENOMIC DNA]</scope>
    <source>
        <strain evidence="9">ATCC BAA-1556 / DSM 19958 / E1-9c</strain>
    </source>
</reference>
<evidence type="ECO:0000256" key="4">
    <source>
        <dbReference type="ARBA" id="ARBA00023274"/>
    </source>
</evidence>
<evidence type="ECO:0000256" key="1">
    <source>
        <dbReference type="ARBA" id="ARBA00011082"/>
    </source>
</evidence>
<accession>B8GKF1</accession>
<evidence type="ECO:0000259" key="7">
    <source>
        <dbReference type="SMART" id="SM01416"/>
    </source>
</evidence>
<evidence type="ECO:0000313" key="8">
    <source>
        <dbReference type="EMBL" id="ACL15834.1"/>
    </source>
</evidence>
<comment type="similarity">
    <text evidence="1 5 6">Belongs to the eukaryotic ribosomal protein eL19 family.</text>
</comment>
<dbReference type="PANTHER" id="PTHR10722">
    <property type="entry name" value="60S RIBOSOMAL PROTEIN L19"/>
    <property type="match status" value="1"/>
</dbReference>
<dbReference type="OrthoDB" id="11624at2157"/>
<dbReference type="NCBIfam" id="NF006343">
    <property type="entry name" value="PRK08570.1"/>
    <property type="match status" value="1"/>
</dbReference>
<dbReference type="PROSITE" id="PS00526">
    <property type="entry name" value="RIBOSOMAL_L19E"/>
    <property type="match status" value="1"/>
</dbReference>
<keyword evidence="5" id="KW-0694">RNA-binding</keyword>
<dbReference type="Gene3D" id="1.20.5.560">
    <property type="entry name" value="Single Heli x bin"/>
    <property type="match status" value="1"/>
</dbReference>
<dbReference type="Proteomes" id="UP000002457">
    <property type="component" value="Chromosome"/>
</dbReference>
<evidence type="ECO:0000256" key="2">
    <source>
        <dbReference type="ARBA" id="ARBA00011838"/>
    </source>
</evidence>
<dbReference type="FunFam" id="1.10.1650.10:FF:000001">
    <property type="entry name" value="Ribosomal protein L19"/>
    <property type="match status" value="1"/>
</dbReference>
<keyword evidence="5" id="KW-0699">rRNA-binding</keyword>
<dbReference type="AlphaFoldDB" id="B8GKF1"/>
<dbReference type="Gene3D" id="1.10.1200.60">
    <property type="match status" value="1"/>
</dbReference>
<dbReference type="InterPro" id="IPR015973">
    <property type="entry name" value="Ribosomal_eL19_dom2"/>
</dbReference>
<dbReference type="InterPro" id="IPR023638">
    <property type="entry name" value="Ribosomal_eL19_CS"/>
</dbReference>
<dbReference type="InterPro" id="IPR000196">
    <property type="entry name" value="Ribosomal_eL19_dom"/>
</dbReference>
<dbReference type="HOGENOM" id="CLU_083919_1_1_2"/>
<dbReference type="GO" id="GO:0070180">
    <property type="term" value="F:large ribosomal subunit rRNA binding"/>
    <property type="evidence" value="ECO:0007669"/>
    <property type="project" value="UniProtKB-UniRule"/>
</dbReference>
<dbReference type="InterPro" id="IPR015972">
    <property type="entry name" value="Ribosomal_eL19_dom1"/>
</dbReference>
<dbReference type="GO" id="GO:0006412">
    <property type="term" value="P:translation"/>
    <property type="evidence" value="ECO:0007669"/>
    <property type="project" value="UniProtKB-UniRule"/>
</dbReference>
<dbReference type="KEGG" id="mpl:Mpal_0460"/>
<keyword evidence="3 5" id="KW-0689">Ribosomal protein</keyword>
<dbReference type="STRING" id="521011.Mpal_0460"/>
<dbReference type="GO" id="GO:0022625">
    <property type="term" value="C:cytosolic large ribosomal subunit"/>
    <property type="evidence" value="ECO:0007669"/>
    <property type="project" value="InterPro"/>
</dbReference>
<proteinExistence type="inferred from homology"/>
<protein>
    <recommendedName>
        <fullName evidence="5">Large ribosomal subunit protein eL19</fullName>
    </recommendedName>
</protein>
<dbReference type="GeneID" id="7272784"/>
<evidence type="ECO:0000256" key="5">
    <source>
        <dbReference type="HAMAP-Rule" id="MF_01475"/>
    </source>
</evidence>
<dbReference type="InterPro" id="IPR039547">
    <property type="entry name" value="Ribosomal_eL19"/>
</dbReference>
<dbReference type="SMART" id="SM01416">
    <property type="entry name" value="Ribosomal_L19e"/>
    <property type="match status" value="1"/>
</dbReference>
<name>B8GKF1_METPE</name>
<dbReference type="GO" id="GO:0003735">
    <property type="term" value="F:structural constituent of ribosome"/>
    <property type="evidence" value="ECO:0007669"/>
    <property type="project" value="InterPro"/>
</dbReference>
<keyword evidence="4 5" id="KW-0687">Ribonucleoprotein</keyword>